<protein>
    <submittedName>
        <fullName evidence="3">Uncharacterized protein</fullName>
    </submittedName>
</protein>
<proteinExistence type="predicted"/>
<dbReference type="EMBL" id="HBEY01026626">
    <property type="protein sequence ID" value="CAD8609225.1"/>
    <property type="molecule type" value="Transcribed_RNA"/>
</dbReference>
<keyword evidence="2" id="KW-0472">Membrane</keyword>
<dbReference type="AlphaFoldDB" id="A0A7S0Q4D2"/>
<gene>
    <name evidence="3" type="ORF">CPEL01642_LOCUS12603</name>
</gene>
<feature type="region of interest" description="Disordered" evidence="1">
    <location>
        <begin position="79"/>
        <end position="104"/>
    </location>
</feature>
<reference evidence="3" key="1">
    <citation type="submission" date="2021-01" db="EMBL/GenBank/DDBJ databases">
        <authorList>
            <person name="Corre E."/>
            <person name="Pelletier E."/>
            <person name="Niang G."/>
            <person name="Scheremetjew M."/>
            <person name="Finn R."/>
            <person name="Kale V."/>
            <person name="Holt S."/>
            <person name="Cochrane G."/>
            <person name="Meng A."/>
            <person name="Brown T."/>
            <person name="Cohen L."/>
        </authorList>
    </citation>
    <scope>NUCLEOTIDE SEQUENCE</scope>
    <source>
        <strain evidence="3">PLY182g</strain>
    </source>
</reference>
<accession>A0A7S0Q4D2</accession>
<sequence length="128" mass="14361">MDGALIATLIGVMLGLVACAVTCVVCRIWRRNRYYRKVQRSLDEEEAAFQETLARNYQEESQLDAEDKEKLQMLESYMASSADGMGDDNDRFDGQLEDGRSLPTRAEDVDKFMHDLAAAASGSNDTRQ</sequence>
<keyword evidence="2" id="KW-1133">Transmembrane helix</keyword>
<evidence type="ECO:0000256" key="2">
    <source>
        <dbReference type="SAM" id="Phobius"/>
    </source>
</evidence>
<keyword evidence="2" id="KW-0812">Transmembrane</keyword>
<feature type="transmembrane region" description="Helical" evidence="2">
    <location>
        <begin position="6"/>
        <end position="29"/>
    </location>
</feature>
<name>A0A7S0Q4D2_9EUKA</name>
<evidence type="ECO:0000256" key="1">
    <source>
        <dbReference type="SAM" id="MobiDB-lite"/>
    </source>
</evidence>
<organism evidence="3">
    <name type="scientific">Coccolithus braarudii</name>
    <dbReference type="NCBI Taxonomy" id="221442"/>
    <lineage>
        <taxon>Eukaryota</taxon>
        <taxon>Haptista</taxon>
        <taxon>Haptophyta</taxon>
        <taxon>Prymnesiophyceae</taxon>
        <taxon>Coccolithales</taxon>
        <taxon>Coccolithaceae</taxon>
        <taxon>Coccolithus</taxon>
    </lineage>
</organism>
<evidence type="ECO:0000313" key="3">
    <source>
        <dbReference type="EMBL" id="CAD8609225.1"/>
    </source>
</evidence>
<feature type="compositionally biased region" description="Basic and acidic residues" evidence="1">
    <location>
        <begin position="88"/>
        <end position="104"/>
    </location>
</feature>